<feature type="transmembrane region" description="Helical" evidence="2">
    <location>
        <begin position="107"/>
        <end position="123"/>
    </location>
</feature>
<comment type="caution">
    <text evidence="4">The sequence shown here is derived from an EMBL/GenBank/DDBJ whole genome shotgun (WGS) entry which is preliminary data.</text>
</comment>
<dbReference type="NCBIfam" id="NF041480">
    <property type="entry name" value="flag_mot_ctl_ZomB"/>
    <property type="match status" value="1"/>
</dbReference>
<dbReference type="Pfam" id="PF26371">
    <property type="entry name" value="AftB_C"/>
    <property type="match status" value="1"/>
</dbReference>
<feature type="transmembrane region" description="Helical" evidence="2">
    <location>
        <begin position="135"/>
        <end position="155"/>
    </location>
</feature>
<dbReference type="PATRIC" id="fig|1035195.3.peg.2156"/>
<feature type="transmembrane region" description="Helical" evidence="2">
    <location>
        <begin position="318"/>
        <end position="336"/>
    </location>
</feature>
<organism evidence="4 5">
    <name type="scientific">Corynebacterium durum F0235</name>
    <dbReference type="NCBI Taxonomy" id="1035195"/>
    <lineage>
        <taxon>Bacteria</taxon>
        <taxon>Bacillati</taxon>
        <taxon>Actinomycetota</taxon>
        <taxon>Actinomycetes</taxon>
        <taxon>Mycobacteriales</taxon>
        <taxon>Corynebacteriaceae</taxon>
        <taxon>Corynebacterium</taxon>
    </lineage>
</organism>
<dbReference type="InterPro" id="IPR058983">
    <property type="entry name" value="AftB_C"/>
</dbReference>
<keyword evidence="2" id="KW-0812">Transmembrane</keyword>
<evidence type="ECO:0000259" key="3">
    <source>
        <dbReference type="Pfam" id="PF26371"/>
    </source>
</evidence>
<feature type="transmembrane region" description="Helical" evidence="2">
    <location>
        <begin position="372"/>
        <end position="390"/>
    </location>
</feature>
<protein>
    <recommendedName>
        <fullName evidence="3">Terminal beta-(1-&gt;2)-arabinofuranosyltransferase C-terminal domain-containing protein</fullName>
    </recommendedName>
</protein>
<sequence length="697" mass="77043">MTLSTAVLSAVIVAVLGAWGAWQRRWMSDDGLIVLRTVRNLLAGNGPVFNAGERVEANTSVLWQYLIYLGALLTPARLETIALWLALSFTTAALAIAAFATSRLYRTPGLVFLPVGGLIYISLPPARDFATSGLEWGLCLLWIAVLWALLIRWVGMRGTAKAGRSTYWLAFWAGLSWLVRPELALYGGLVGLVVLIAADNWKKRGWVFAAAVPLPLAYQIFRMGYYGLLVPQTAVAKSASDAAWGSGWDYVTDLFGPYTLWVGLLLAAVSAGLALRVLLTGRVTVRTEETETETTEKGESEAAEAPAPSRRMRLRTPLAICILMWVCGLLHSVYVVRVGGDFMHGRMLLLPLFTLLLPISVVPLWEWGTKPSWHTLATGATACGLLWWGITTVLGGHNWSMPDQDSAIKDIGIVDEREFWISFSRTSYQDPPLYAEDFLSINRMNGYQDVMVDLKKVPTGAVLPILASKNPETFDWILVPRVPREIGQFPPEVQREYTELNYIPPTVTFLNLGMTAMNAPLEVRVLDSIGLATPLAARQPRIENGRIGHDKYLSLEWQLAESPSDLHILPAYVDAEETWEARQALHHEDFVKLFLTYREPMSLKRFLGNIKFALTDGRTLEFSDDPSDYLKEPEKIHNDIPIAWSIDIKRDDLPDLTGVTGDLVNLPGVGDAQGNSEVPGEVANEVTGAGESGDRQQ</sequence>
<evidence type="ECO:0000313" key="4">
    <source>
        <dbReference type="EMBL" id="EKX88052.1"/>
    </source>
</evidence>
<dbReference type="STRING" id="1035195.HMPREF9997_02415"/>
<reference evidence="4 5" key="1">
    <citation type="submission" date="2012-05" db="EMBL/GenBank/DDBJ databases">
        <authorList>
            <person name="Weinstock G."/>
            <person name="Sodergren E."/>
            <person name="Lobos E.A."/>
            <person name="Fulton L."/>
            <person name="Fulton R."/>
            <person name="Courtney L."/>
            <person name="Fronick C."/>
            <person name="O'Laughlin M."/>
            <person name="Godfrey J."/>
            <person name="Wilson R.M."/>
            <person name="Miner T."/>
            <person name="Farmer C."/>
            <person name="Delehaunty K."/>
            <person name="Cordes M."/>
            <person name="Minx P."/>
            <person name="Tomlinson C."/>
            <person name="Chen J."/>
            <person name="Wollam A."/>
            <person name="Pepin K.H."/>
            <person name="Bhonagiri V."/>
            <person name="Zhang X."/>
            <person name="Suruliraj S."/>
            <person name="Warren W."/>
            <person name="Mitreva M."/>
            <person name="Mardis E.R."/>
            <person name="Wilson R.K."/>
        </authorList>
    </citation>
    <scope>NUCLEOTIDE SEQUENCE [LARGE SCALE GENOMIC DNA]</scope>
    <source>
        <strain evidence="4 5">F0235</strain>
    </source>
</reference>
<keyword evidence="2" id="KW-0472">Membrane</keyword>
<dbReference type="Proteomes" id="UP000010445">
    <property type="component" value="Unassembled WGS sequence"/>
</dbReference>
<dbReference type="HOGENOM" id="CLU_423257_0_0_11"/>
<dbReference type="eggNOG" id="COG1807">
    <property type="taxonomic scope" value="Bacteria"/>
</dbReference>
<feature type="domain" description="Terminal beta-(1-&gt;2)-arabinofuranosyltransferase C-terminal" evidence="3">
    <location>
        <begin position="441"/>
        <end position="631"/>
    </location>
</feature>
<keyword evidence="2" id="KW-1133">Transmembrane helix</keyword>
<feature type="transmembrane region" description="Helical" evidence="2">
    <location>
        <begin position="167"/>
        <end position="198"/>
    </location>
</feature>
<feature type="region of interest" description="Disordered" evidence="1">
    <location>
        <begin position="288"/>
        <end position="308"/>
    </location>
</feature>
<feature type="transmembrane region" description="Helical" evidence="2">
    <location>
        <begin position="348"/>
        <end position="365"/>
    </location>
</feature>
<feature type="transmembrane region" description="Helical" evidence="2">
    <location>
        <begin position="81"/>
        <end position="100"/>
    </location>
</feature>
<keyword evidence="5" id="KW-1185">Reference proteome</keyword>
<dbReference type="InterPro" id="IPR048243">
    <property type="entry name" value="AftB-like"/>
</dbReference>
<gene>
    <name evidence="4" type="ORF">HMPREF9997_02415</name>
</gene>
<feature type="transmembrane region" description="Helical" evidence="2">
    <location>
        <begin position="258"/>
        <end position="279"/>
    </location>
</feature>
<feature type="compositionally biased region" description="Basic and acidic residues" evidence="1">
    <location>
        <begin position="288"/>
        <end position="300"/>
    </location>
</feature>
<feature type="region of interest" description="Disordered" evidence="1">
    <location>
        <begin position="668"/>
        <end position="697"/>
    </location>
</feature>
<evidence type="ECO:0000256" key="1">
    <source>
        <dbReference type="SAM" id="MobiDB-lite"/>
    </source>
</evidence>
<evidence type="ECO:0000256" key="2">
    <source>
        <dbReference type="SAM" id="Phobius"/>
    </source>
</evidence>
<name>L1MA02_9CORY</name>
<dbReference type="EMBL" id="AMEM01000040">
    <property type="protein sequence ID" value="EKX88052.1"/>
    <property type="molecule type" value="Genomic_DNA"/>
</dbReference>
<evidence type="ECO:0000313" key="5">
    <source>
        <dbReference type="Proteomes" id="UP000010445"/>
    </source>
</evidence>
<proteinExistence type="predicted"/>
<accession>L1MA02</accession>
<dbReference type="AlphaFoldDB" id="L1MA02"/>